<keyword evidence="5" id="KW-1035">Host cytoplasm</keyword>
<dbReference type="InterPro" id="IPR023346">
    <property type="entry name" value="Lysozyme-like_dom_sf"/>
</dbReference>
<keyword evidence="4 7" id="KW-0378">Hydrolase</keyword>
<evidence type="ECO:0000256" key="5">
    <source>
        <dbReference type="ARBA" id="ARBA00023200"/>
    </source>
</evidence>
<dbReference type="EMBL" id="BAABDG010000010">
    <property type="protein sequence ID" value="GAA3911767.1"/>
    <property type="molecule type" value="Genomic_DNA"/>
</dbReference>
<evidence type="ECO:0000256" key="6">
    <source>
        <dbReference type="ARBA" id="ARBA00023295"/>
    </source>
</evidence>
<comment type="similarity">
    <text evidence="7">Belongs to the glycosyl hydrolase 24 family.</text>
</comment>
<name>A0ABP7M069_9GAMM</name>
<dbReference type="InterPro" id="IPR051018">
    <property type="entry name" value="Bacteriophage_GH24"/>
</dbReference>
<dbReference type="InterPro" id="IPR034690">
    <property type="entry name" value="Endolysin_T4_type"/>
</dbReference>
<comment type="caution">
    <text evidence="8">The sequence shown here is derived from an EMBL/GenBank/DDBJ whole genome shotgun (WGS) entry which is preliminary data.</text>
</comment>
<dbReference type="EC" id="3.2.1.17" evidence="7"/>
<dbReference type="Gene3D" id="1.10.530.40">
    <property type="match status" value="1"/>
</dbReference>
<evidence type="ECO:0000256" key="4">
    <source>
        <dbReference type="ARBA" id="ARBA00022801"/>
    </source>
</evidence>
<keyword evidence="2 7" id="KW-0929">Antimicrobial</keyword>
<dbReference type="RefSeq" id="WP_346082743.1">
    <property type="nucleotide sequence ID" value="NZ_BAABDG010000010.1"/>
</dbReference>
<dbReference type="Pfam" id="PF00959">
    <property type="entry name" value="Phage_lysozyme"/>
    <property type="match status" value="1"/>
</dbReference>
<proteinExistence type="inferred from homology"/>
<dbReference type="InterPro" id="IPR002196">
    <property type="entry name" value="Glyco_hydro_24"/>
</dbReference>
<dbReference type="PANTHER" id="PTHR38107:SF3">
    <property type="entry name" value="LYSOZYME RRRD-RELATED"/>
    <property type="match status" value="1"/>
</dbReference>
<gene>
    <name evidence="8" type="ORF">GCM10022405_41190</name>
</gene>
<comment type="catalytic activity">
    <reaction evidence="1 7">
        <text>Hydrolysis of (1-&gt;4)-beta-linkages between N-acetylmuramic acid and N-acetyl-D-glucosamine residues in a peptidoglycan and between N-acetyl-D-glucosamine residues in chitodextrins.</text>
        <dbReference type="EC" id="3.2.1.17"/>
    </reaction>
</comment>
<evidence type="ECO:0000256" key="2">
    <source>
        <dbReference type="ARBA" id="ARBA00022529"/>
    </source>
</evidence>
<dbReference type="InterPro" id="IPR023347">
    <property type="entry name" value="Lysozyme_dom_sf"/>
</dbReference>
<dbReference type="InterPro" id="IPR033907">
    <property type="entry name" value="Endolysin_autolysin"/>
</dbReference>
<dbReference type="CDD" id="cd00737">
    <property type="entry name" value="lyz_endolysin_autolysin"/>
    <property type="match status" value="1"/>
</dbReference>
<reference evidence="9" key="1">
    <citation type="journal article" date="2019" name="Int. J. Syst. Evol. Microbiol.">
        <title>The Global Catalogue of Microorganisms (GCM) 10K type strain sequencing project: providing services to taxonomists for standard genome sequencing and annotation.</title>
        <authorList>
            <consortium name="The Broad Institute Genomics Platform"/>
            <consortium name="The Broad Institute Genome Sequencing Center for Infectious Disease"/>
            <person name="Wu L."/>
            <person name="Ma J."/>
        </authorList>
    </citation>
    <scope>NUCLEOTIDE SEQUENCE [LARGE SCALE GENOMIC DNA]</scope>
    <source>
        <strain evidence="9">JCM 17201</strain>
    </source>
</reference>
<dbReference type="HAMAP" id="MF_04110">
    <property type="entry name" value="ENDOLYSIN_T4"/>
    <property type="match status" value="1"/>
</dbReference>
<keyword evidence="6 7" id="KW-0326">Glycosidase</keyword>
<dbReference type="SUPFAM" id="SSF53955">
    <property type="entry name" value="Lysozyme-like"/>
    <property type="match status" value="1"/>
</dbReference>
<dbReference type="Proteomes" id="UP001499994">
    <property type="component" value="Unassembled WGS sequence"/>
</dbReference>
<accession>A0ABP7M069</accession>
<evidence type="ECO:0000256" key="3">
    <source>
        <dbReference type="ARBA" id="ARBA00022638"/>
    </source>
</evidence>
<dbReference type="PANTHER" id="PTHR38107">
    <property type="match status" value="1"/>
</dbReference>
<keyword evidence="9" id="KW-1185">Reference proteome</keyword>
<sequence>MKASENALSLIKQFEGLEATAYLCPAGVWTIGYGHTQNVTQGQTCTREQADAWLRDDVQEASRAVTNAVGVPLRQGQFDALVSFVFNFGATKFNASTLLAKLNTGDYTGAAGEFGRWINSNGVPSDGLKRRRAAEKALFLS</sequence>
<protein>
    <recommendedName>
        <fullName evidence="7">Lysozyme</fullName>
        <ecNumber evidence="7">3.2.1.17</ecNumber>
    </recommendedName>
</protein>
<keyword evidence="3 7" id="KW-0081">Bacteriolytic enzyme</keyword>
<evidence type="ECO:0000256" key="7">
    <source>
        <dbReference type="RuleBase" id="RU003788"/>
    </source>
</evidence>
<evidence type="ECO:0000313" key="8">
    <source>
        <dbReference type="EMBL" id="GAA3911767.1"/>
    </source>
</evidence>
<evidence type="ECO:0000256" key="1">
    <source>
        <dbReference type="ARBA" id="ARBA00000632"/>
    </source>
</evidence>
<evidence type="ECO:0000313" key="9">
    <source>
        <dbReference type="Proteomes" id="UP001499994"/>
    </source>
</evidence>
<organism evidence="8 9">
    <name type="scientific">Gibbsiella dentisursi</name>
    <dbReference type="NCBI Taxonomy" id="796890"/>
    <lineage>
        <taxon>Bacteria</taxon>
        <taxon>Pseudomonadati</taxon>
        <taxon>Pseudomonadota</taxon>
        <taxon>Gammaproteobacteria</taxon>
        <taxon>Enterobacterales</taxon>
        <taxon>Yersiniaceae</taxon>
        <taxon>Gibbsiella</taxon>
    </lineage>
</organism>